<dbReference type="RefSeq" id="XP_045100169.1">
    <property type="nucleotide sequence ID" value="XM_045237845.1"/>
</dbReference>
<sequence length="110" mass="12634">MEPHSKMNSFLNWISVYTLFIFLVHTITTTVVFQHGSGRKRKMKTPANKRPWVVLCLDDRITVNTLNYPKGKLNVLCAFSVHLKFQENSKKFYVLEGTRVSENVGKSSAN</sequence>
<reference evidence="2 3" key="1">
    <citation type="journal article" date="2003" name="PLoS Biol.">
        <title>The genome sequence of Caenorhabditis briggsae: a platform for comparative genomics.</title>
        <authorList>
            <person name="Stein L.D."/>
            <person name="Bao Z."/>
            <person name="Blasiar D."/>
            <person name="Blumenthal T."/>
            <person name="Brent M.R."/>
            <person name="Chen N."/>
            <person name="Chinwalla A."/>
            <person name="Clarke L."/>
            <person name="Clee C."/>
            <person name="Coghlan A."/>
            <person name="Coulson A."/>
            <person name="D'Eustachio P."/>
            <person name="Fitch D.H."/>
            <person name="Fulton L.A."/>
            <person name="Fulton R.E."/>
            <person name="Griffiths-Jones S."/>
            <person name="Harris T.W."/>
            <person name="Hillier L.W."/>
            <person name="Kamath R."/>
            <person name="Kuwabara P.E."/>
            <person name="Mardis E.R."/>
            <person name="Marra M.A."/>
            <person name="Miner T.L."/>
            <person name="Minx P."/>
            <person name="Mullikin J.C."/>
            <person name="Plumb R.W."/>
            <person name="Rogers J."/>
            <person name="Schein J.E."/>
            <person name="Sohrmann M."/>
            <person name="Spieth J."/>
            <person name="Stajich J.E."/>
            <person name="Wei C."/>
            <person name="Willey D."/>
            <person name="Wilson R.K."/>
            <person name="Durbin R."/>
            <person name="Waterston R.H."/>
        </authorList>
    </citation>
    <scope>NUCLEOTIDE SEQUENCE [LARGE SCALE GENOMIC DNA]</scope>
    <source>
        <strain evidence="2 3">AF16</strain>
    </source>
</reference>
<keyword evidence="1" id="KW-1133">Transmembrane helix</keyword>
<evidence type="ECO:0000256" key="1">
    <source>
        <dbReference type="SAM" id="Phobius"/>
    </source>
</evidence>
<proteinExistence type="predicted"/>
<protein>
    <submittedName>
        <fullName evidence="2">Protein CBG27147</fullName>
    </submittedName>
</protein>
<feature type="transmembrane region" description="Helical" evidence="1">
    <location>
        <begin position="12"/>
        <end position="33"/>
    </location>
</feature>
<evidence type="ECO:0000313" key="2">
    <source>
        <dbReference type="EMBL" id="CAS00610.1"/>
    </source>
</evidence>
<dbReference type="InParanoid" id="B6IL57"/>
<dbReference type="Proteomes" id="UP000008549">
    <property type="component" value="Unassembled WGS sequence"/>
</dbReference>
<dbReference type="GeneID" id="68918605"/>
<reference evidence="2 3" key="2">
    <citation type="journal article" date="2011" name="PLoS Genet.">
        <title>Caenorhabditis briggsae recombinant inbred line genotypes reveal inter-strain incompatibility and the evolution of recombination.</title>
        <authorList>
            <person name="Ross J.A."/>
            <person name="Koboldt D.C."/>
            <person name="Staisch J.E."/>
            <person name="Chamberlin H.M."/>
            <person name="Gupta B.P."/>
            <person name="Miller R.D."/>
            <person name="Baird S.E."/>
            <person name="Haag E.S."/>
        </authorList>
    </citation>
    <scope>NUCLEOTIDE SEQUENCE [LARGE SCALE GENOMIC DNA]</scope>
    <source>
        <strain evidence="2 3">AF16</strain>
    </source>
</reference>
<dbReference type="HOGENOM" id="CLU_2173255_0_0_1"/>
<name>B6IL57_CAEBR</name>
<gene>
    <name evidence="2" type="ORF">CBG27147</name>
    <name evidence="2" type="ORF">CBG_27147</name>
</gene>
<keyword evidence="1" id="KW-0472">Membrane</keyword>
<dbReference type="EMBL" id="HE601047">
    <property type="protein sequence ID" value="CAS00610.1"/>
    <property type="molecule type" value="Genomic_DNA"/>
</dbReference>
<accession>B6IL57</accession>
<keyword evidence="3" id="KW-1185">Reference proteome</keyword>
<evidence type="ECO:0000313" key="3">
    <source>
        <dbReference type="Proteomes" id="UP000008549"/>
    </source>
</evidence>
<dbReference type="KEGG" id="cbr:CBG_27147"/>
<dbReference type="CTD" id="68918605"/>
<keyword evidence="1" id="KW-0812">Transmembrane</keyword>
<dbReference type="AlphaFoldDB" id="B6IL57"/>
<organism evidence="2 3">
    <name type="scientific">Caenorhabditis briggsae</name>
    <dbReference type="NCBI Taxonomy" id="6238"/>
    <lineage>
        <taxon>Eukaryota</taxon>
        <taxon>Metazoa</taxon>
        <taxon>Ecdysozoa</taxon>
        <taxon>Nematoda</taxon>
        <taxon>Chromadorea</taxon>
        <taxon>Rhabditida</taxon>
        <taxon>Rhabditina</taxon>
        <taxon>Rhabditomorpha</taxon>
        <taxon>Rhabditoidea</taxon>
        <taxon>Rhabditidae</taxon>
        <taxon>Peloderinae</taxon>
        <taxon>Caenorhabditis</taxon>
    </lineage>
</organism>